<sequence>MLHKTDKDLPTIIHYVKGVRIVLERDRQASILGIPDNGNTIIVDSNRRGNFPSLLPRALTYFFGHTLVQKGADLVKSKKKQWISSSEEDRSSFLQPVEDDDEAEASDDEEDEAGVQNTILMDAFQTEMQITFEQLRINQEVQGMQLIKIV</sequence>
<dbReference type="EMBL" id="CM044703">
    <property type="protein sequence ID" value="KAI5671333.1"/>
    <property type="molecule type" value="Genomic_DNA"/>
</dbReference>
<keyword evidence="2" id="KW-1185">Reference proteome</keyword>
<protein>
    <submittedName>
        <fullName evidence="1">Uncharacterized protein</fullName>
    </submittedName>
</protein>
<name>A0ACC0BFH8_CATRO</name>
<proteinExistence type="predicted"/>
<comment type="caution">
    <text evidence="1">The sequence shown here is derived from an EMBL/GenBank/DDBJ whole genome shotgun (WGS) entry which is preliminary data.</text>
</comment>
<reference evidence="2" key="1">
    <citation type="journal article" date="2023" name="Nat. Plants">
        <title>Single-cell RNA sequencing provides a high-resolution roadmap for understanding the multicellular compartmentation of specialized metabolism.</title>
        <authorList>
            <person name="Sun S."/>
            <person name="Shen X."/>
            <person name="Li Y."/>
            <person name="Li Y."/>
            <person name="Wang S."/>
            <person name="Li R."/>
            <person name="Zhang H."/>
            <person name="Shen G."/>
            <person name="Guo B."/>
            <person name="Wei J."/>
            <person name="Xu J."/>
            <person name="St-Pierre B."/>
            <person name="Chen S."/>
            <person name="Sun C."/>
        </authorList>
    </citation>
    <scope>NUCLEOTIDE SEQUENCE [LARGE SCALE GENOMIC DNA]</scope>
</reference>
<accession>A0ACC0BFH8</accession>
<evidence type="ECO:0000313" key="1">
    <source>
        <dbReference type="EMBL" id="KAI5671333.1"/>
    </source>
</evidence>
<organism evidence="1 2">
    <name type="scientific">Catharanthus roseus</name>
    <name type="common">Madagascar periwinkle</name>
    <name type="synonym">Vinca rosea</name>
    <dbReference type="NCBI Taxonomy" id="4058"/>
    <lineage>
        <taxon>Eukaryota</taxon>
        <taxon>Viridiplantae</taxon>
        <taxon>Streptophyta</taxon>
        <taxon>Embryophyta</taxon>
        <taxon>Tracheophyta</taxon>
        <taxon>Spermatophyta</taxon>
        <taxon>Magnoliopsida</taxon>
        <taxon>eudicotyledons</taxon>
        <taxon>Gunneridae</taxon>
        <taxon>Pentapetalae</taxon>
        <taxon>asterids</taxon>
        <taxon>lamiids</taxon>
        <taxon>Gentianales</taxon>
        <taxon>Apocynaceae</taxon>
        <taxon>Rauvolfioideae</taxon>
        <taxon>Vinceae</taxon>
        <taxon>Catharanthinae</taxon>
        <taxon>Catharanthus</taxon>
    </lineage>
</organism>
<evidence type="ECO:0000313" key="2">
    <source>
        <dbReference type="Proteomes" id="UP001060085"/>
    </source>
</evidence>
<dbReference type="Proteomes" id="UP001060085">
    <property type="component" value="Linkage Group LG03"/>
</dbReference>
<gene>
    <name evidence="1" type="ORF">M9H77_11697</name>
</gene>